<dbReference type="SUPFAM" id="SSF47175">
    <property type="entry name" value="Cytochromes"/>
    <property type="match status" value="1"/>
</dbReference>
<dbReference type="Proteomes" id="UP001218638">
    <property type="component" value="Chromosome"/>
</dbReference>
<dbReference type="AlphaFoldDB" id="A0AAE9ZX94"/>
<evidence type="ECO:0000256" key="2">
    <source>
        <dbReference type="ARBA" id="ARBA00022729"/>
    </source>
</evidence>
<dbReference type="GO" id="GO:0020037">
    <property type="term" value="F:heme binding"/>
    <property type="evidence" value="ECO:0007669"/>
    <property type="project" value="InterPro"/>
</dbReference>
<dbReference type="EMBL" id="CP119075">
    <property type="protein sequence ID" value="WED64223.1"/>
    <property type="molecule type" value="Genomic_DNA"/>
</dbReference>
<feature type="chain" id="PRO_5042064660" evidence="3">
    <location>
        <begin position="25"/>
        <end position="145"/>
    </location>
</feature>
<protein>
    <submittedName>
        <fullName evidence="4">Cytochrome b562</fullName>
    </submittedName>
</protein>
<evidence type="ECO:0000256" key="1">
    <source>
        <dbReference type="ARBA" id="ARBA00005523"/>
    </source>
</evidence>
<evidence type="ECO:0000256" key="3">
    <source>
        <dbReference type="SAM" id="SignalP"/>
    </source>
</evidence>
<gene>
    <name evidence="4" type="ORF">PXH66_17945</name>
</gene>
<dbReference type="KEGG" id="slom:PXH66_17945"/>
<name>A0AAE9ZX94_9BACT</name>
<reference evidence="4" key="1">
    <citation type="submission" date="2023-03" db="EMBL/GenBank/DDBJ databases">
        <title>Lomoglobus Profundus gen. nov., sp. nov., a novel member of the phylum Verrucomicrobia, isolated from deep-marine sediment of South China Sea.</title>
        <authorList>
            <person name="Ahmad T."/>
            <person name="Ishaq S.E."/>
            <person name="Wang F."/>
        </authorList>
    </citation>
    <scope>NUCLEOTIDE SEQUENCE</scope>
    <source>
        <strain evidence="4">LMO-M01</strain>
    </source>
</reference>
<dbReference type="Gene3D" id="1.20.120.10">
    <property type="entry name" value="Cytochrome c/b562"/>
    <property type="match status" value="1"/>
</dbReference>
<dbReference type="GO" id="GO:0042597">
    <property type="term" value="C:periplasmic space"/>
    <property type="evidence" value="ECO:0007669"/>
    <property type="project" value="InterPro"/>
</dbReference>
<organism evidence="4 5">
    <name type="scientific">Synoicihabitans lomoniglobus</name>
    <dbReference type="NCBI Taxonomy" id="2909285"/>
    <lineage>
        <taxon>Bacteria</taxon>
        <taxon>Pseudomonadati</taxon>
        <taxon>Verrucomicrobiota</taxon>
        <taxon>Opitutia</taxon>
        <taxon>Opitutales</taxon>
        <taxon>Opitutaceae</taxon>
        <taxon>Synoicihabitans</taxon>
    </lineage>
</organism>
<evidence type="ECO:0000313" key="5">
    <source>
        <dbReference type="Proteomes" id="UP001218638"/>
    </source>
</evidence>
<feature type="signal peptide" evidence="3">
    <location>
        <begin position="1"/>
        <end position="24"/>
    </location>
</feature>
<keyword evidence="5" id="KW-1185">Reference proteome</keyword>
<evidence type="ECO:0000313" key="4">
    <source>
        <dbReference type="EMBL" id="WED64223.1"/>
    </source>
</evidence>
<dbReference type="GO" id="GO:0005506">
    <property type="term" value="F:iron ion binding"/>
    <property type="evidence" value="ECO:0007669"/>
    <property type="project" value="InterPro"/>
</dbReference>
<sequence>MKFRHLHLVSILTASLFTAPLARADDHDETPLGEQMEMISDAFKLVRRQVEDASANASTLEQLATIRAAAEKGLAFEPAYAAEKPAAERTAFIAKYREDMRTFIATIDEVAAALTAGDNPLATELVAKMRSAQRSGHKAYRAPKD</sequence>
<dbReference type="GO" id="GO:0022900">
    <property type="term" value="P:electron transport chain"/>
    <property type="evidence" value="ECO:0007669"/>
    <property type="project" value="InterPro"/>
</dbReference>
<dbReference type="Pfam" id="PF07361">
    <property type="entry name" value="Cytochrom_B562"/>
    <property type="match status" value="1"/>
</dbReference>
<dbReference type="InterPro" id="IPR009155">
    <property type="entry name" value="Cyt_b562"/>
</dbReference>
<accession>A0AAE9ZX94</accession>
<dbReference type="GO" id="GO:0009055">
    <property type="term" value="F:electron transfer activity"/>
    <property type="evidence" value="ECO:0007669"/>
    <property type="project" value="InterPro"/>
</dbReference>
<proteinExistence type="inferred from homology"/>
<dbReference type="InterPro" id="IPR010980">
    <property type="entry name" value="Cyt_c/b562"/>
</dbReference>
<comment type="similarity">
    <text evidence="1">Belongs to the cytochrome b562 family.</text>
</comment>
<dbReference type="RefSeq" id="WP_330931113.1">
    <property type="nucleotide sequence ID" value="NZ_CP119075.1"/>
</dbReference>
<keyword evidence="2 3" id="KW-0732">Signal</keyword>